<dbReference type="AlphaFoldDB" id="F2N9K9"/>
<dbReference type="EMBL" id="CP002628">
    <property type="protein sequence ID" value="AEB07038.1"/>
    <property type="molecule type" value="Genomic_DNA"/>
</dbReference>
<dbReference type="HOGENOM" id="CLU_2259026_0_0_11"/>
<protein>
    <submittedName>
        <fullName evidence="1">Uncharacterized protein</fullName>
    </submittedName>
</protein>
<evidence type="ECO:0000313" key="1">
    <source>
        <dbReference type="EMBL" id="AEB07038.1"/>
    </source>
</evidence>
<accession>F2N9K9</accession>
<sequence>MNQLQYPIKKARLKFYRWANAHLLRALLCAILAVVTFGSLAGFSFPPEMKAPKDGCRFEIVDIFEGERAIVKRIDCKREQGKYVYYFVYSSIRLGDGYKVTEG</sequence>
<organism evidence="1 2">
    <name type="scientific">Coriobacterium glomerans (strain ATCC 49209 / DSM 20642 / JCM 10262 / PW2)</name>
    <dbReference type="NCBI Taxonomy" id="700015"/>
    <lineage>
        <taxon>Bacteria</taxon>
        <taxon>Bacillati</taxon>
        <taxon>Actinomycetota</taxon>
        <taxon>Coriobacteriia</taxon>
        <taxon>Coriobacteriales</taxon>
        <taxon>Coriobacteriaceae</taxon>
        <taxon>Coriobacterium</taxon>
    </lineage>
</organism>
<dbReference type="KEGG" id="cgo:Corgl_0928"/>
<dbReference type="Proteomes" id="UP000006851">
    <property type="component" value="Chromosome"/>
</dbReference>
<reference evidence="2" key="1">
    <citation type="journal article" date="2013" name="Stand. Genomic Sci.">
        <title>Complete genome sequence of Coriobacterium glomerans type strain (PW2(T)) from the midgut of Pyrrhocoris apterus L. (red soldier bug).</title>
        <authorList>
            <person name="Stackebrandt E."/>
            <person name="Zeytun A."/>
            <person name="Lapidus A."/>
            <person name="Nolan M."/>
            <person name="Lucas S."/>
            <person name="Hammon N."/>
            <person name="Deshpande S."/>
            <person name="Cheng J.F."/>
            <person name="Tapia R."/>
            <person name="Goodwin L.A."/>
            <person name="Pitluck S."/>
            <person name="Liolios K."/>
            <person name="Pagani I."/>
            <person name="Ivanova N."/>
            <person name="Mavromatis K."/>
            <person name="Mikhailova N."/>
            <person name="Huntemann M."/>
            <person name="Pati A."/>
            <person name="Chen A."/>
            <person name="Palaniappan K."/>
            <person name="Chang Y.J."/>
            <person name="Land M."/>
            <person name="Hauser L."/>
            <person name="Rohde M."/>
            <person name="Pukall R."/>
            <person name="Goker M."/>
            <person name="Detter J.C."/>
            <person name="Woyke T."/>
            <person name="Bristow J."/>
            <person name="Eisen J.A."/>
            <person name="Markowitz V."/>
            <person name="Hugenholtz P."/>
            <person name="Kyrpides N.C."/>
            <person name="Klenk H.P."/>
        </authorList>
    </citation>
    <scope>NUCLEOTIDE SEQUENCE</scope>
    <source>
        <strain evidence="2">ATCC 49209 / DSM 20642 / JCM 10262 / PW2</strain>
    </source>
</reference>
<gene>
    <name evidence="1" type="ordered locus">Corgl_0928</name>
</gene>
<proteinExistence type="predicted"/>
<evidence type="ECO:0000313" key="2">
    <source>
        <dbReference type="Proteomes" id="UP000006851"/>
    </source>
</evidence>
<keyword evidence="2" id="KW-1185">Reference proteome</keyword>
<name>F2N9K9_CORGP</name>